<protein>
    <submittedName>
        <fullName evidence="2">Uncharacterized protein</fullName>
    </submittedName>
</protein>
<dbReference type="EMBL" id="SDPW01000001">
    <property type="protein sequence ID" value="RXZ53865.1"/>
    <property type="molecule type" value="Genomic_DNA"/>
</dbReference>
<organism evidence="2 3">
    <name type="scientific">Senegalimassilia faecalis</name>
    <dbReference type="NCBI Taxonomy" id="2509433"/>
    <lineage>
        <taxon>Bacteria</taxon>
        <taxon>Bacillati</taxon>
        <taxon>Actinomycetota</taxon>
        <taxon>Coriobacteriia</taxon>
        <taxon>Coriobacteriales</taxon>
        <taxon>Coriobacteriaceae</taxon>
        <taxon>Senegalimassilia</taxon>
    </lineage>
</organism>
<proteinExistence type="predicted"/>
<reference evidence="2 3" key="1">
    <citation type="submission" date="2019-01" db="EMBL/GenBank/DDBJ databases">
        <title>Senegalimassilia sp. nov. KGMB04484 isolated human feces.</title>
        <authorList>
            <person name="Han K.-I."/>
            <person name="Kim J.-S."/>
            <person name="Lee K.C."/>
            <person name="Suh M.K."/>
            <person name="Eom M.K."/>
            <person name="Lee J.H."/>
            <person name="Park S.-H."/>
            <person name="Kang S.W."/>
            <person name="Park J.-E."/>
            <person name="Oh B.S."/>
            <person name="Yu S.Y."/>
            <person name="Choi S.-H."/>
            <person name="Lee D.H."/>
            <person name="Yoon H."/>
            <person name="Kim B.-Y."/>
            <person name="Lee J.H."/>
            <person name="Lee J.-S."/>
        </authorList>
    </citation>
    <scope>NUCLEOTIDE SEQUENCE [LARGE SCALE GENOMIC DNA]</scope>
    <source>
        <strain evidence="2 3">KGMB04484</strain>
    </source>
</reference>
<feature type="coiled-coil region" evidence="1">
    <location>
        <begin position="231"/>
        <end position="258"/>
    </location>
</feature>
<comment type="caution">
    <text evidence="2">The sequence shown here is derived from an EMBL/GenBank/DDBJ whole genome shotgun (WGS) entry which is preliminary data.</text>
</comment>
<accession>A0A4Q2JXT3</accession>
<evidence type="ECO:0000313" key="3">
    <source>
        <dbReference type="Proteomes" id="UP000293345"/>
    </source>
</evidence>
<dbReference type="AlphaFoldDB" id="A0A4Q2JXT3"/>
<evidence type="ECO:0000313" key="2">
    <source>
        <dbReference type="EMBL" id="RXZ53865.1"/>
    </source>
</evidence>
<dbReference type="Proteomes" id="UP000293345">
    <property type="component" value="Unassembled WGS sequence"/>
</dbReference>
<dbReference type="RefSeq" id="WP_129423672.1">
    <property type="nucleotide sequence ID" value="NZ_SDPW01000001.1"/>
</dbReference>
<gene>
    <name evidence="2" type="ORF">ET524_04745</name>
</gene>
<name>A0A4Q2JXT3_9ACTN</name>
<keyword evidence="3" id="KW-1185">Reference proteome</keyword>
<sequence length="624" mass="71013">MSPEESRAIWEAEQAKEKARRQALFESLHSCPKLSGNSCFHASDNGLGSTFDGAPIFWFQGTRKEGAPDARTKKSERSDFVWQNAVDALLAFANIAEITAPYCWANDPRPLSPECGSFGKKGEKVLRKEASNFVNQFGLPHMSSDGWGPGTRRNLLEPRRLSFSEDYEKDFEDLIASENSRLKNARNGLEIGFLQHRLKRSGLLVEGDKELTAERIFFHGMKRFAKDFSGLSGIEKKIDLLEEKKKELEAEEKIAIKRKYRESALPDGSIDESIFDRYLEEENRCMNEIRHLHLDKGDLLHACECAYRLFSEEERDSLSHDGYITLDAWGVYQIALLFRDAMELYMAINGDDAAFNRVLGKIHMELFDVESVDPGDGCFDPSAVKTKVEGCYTIWFESCGSDWDNPGSNKTRDSYQVELSHCRLSLSRKEYWGITKQEDYGCGRAVHILCFPGETPDDFKDIARKYLKDFLDGLIEEGVSLNYKGLFAEAGRINPERPLVKVNDFGVDLVCTLWNVMDLINRGKIPFELARCEFCGKLMNVARERGNTRNVCDSSCRSQLRKRKAKGVESERERIRREFFAFAESEEAVHIGMTSYMGPEMQPKEEEPGLFDAAISFLCSFFGK</sequence>
<keyword evidence="1" id="KW-0175">Coiled coil</keyword>
<evidence type="ECO:0000256" key="1">
    <source>
        <dbReference type="SAM" id="Coils"/>
    </source>
</evidence>